<dbReference type="PANTHER" id="PTHR11214:SF283">
    <property type="entry name" value="N-ACETYLLACTOSAMINIDE BETA-1,3-N-ACETYLGLUCOSAMINYLTRANSFERASE 4-LIKE"/>
    <property type="match status" value="1"/>
</dbReference>
<dbReference type="EC" id="2.4.1.-" evidence="10"/>
<dbReference type="AlphaFoldDB" id="A0A6F9D7J1"/>
<organism evidence="11">
    <name type="scientific">Phallusia mammillata</name>
    <dbReference type="NCBI Taxonomy" id="59560"/>
    <lineage>
        <taxon>Eukaryota</taxon>
        <taxon>Metazoa</taxon>
        <taxon>Chordata</taxon>
        <taxon>Tunicata</taxon>
        <taxon>Ascidiacea</taxon>
        <taxon>Phlebobranchia</taxon>
        <taxon>Ascidiidae</taxon>
        <taxon>Phallusia</taxon>
    </lineage>
</organism>
<comment type="subcellular location">
    <subcellularLocation>
        <location evidence="1 10">Golgi apparatus membrane</location>
        <topology evidence="1 10">Single-pass type II membrane protein</topology>
    </subcellularLocation>
</comment>
<dbReference type="GO" id="GO:0006493">
    <property type="term" value="P:protein O-linked glycosylation"/>
    <property type="evidence" value="ECO:0007669"/>
    <property type="project" value="TreeGrafter"/>
</dbReference>
<dbReference type="InterPro" id="IPR002659">
    <property type="entry name" value="Glyco_trans_31"/>
</dbReference>
<keyword evidence="3 10" id="KW-0328">Glycosyltransferase</keyword>
<evidence type="ECO:0000256" key="6">
    <source>
        <dbReference type="ARBA" id="ARBA00022968"/>
    </source>
</evidence>
<dbReference type="GO" id="GO:0016758">
    <property type="term" value="F:hexosyltransferase activity"/>
    <property type="evidence" value="ECO:0007669"/>
    <property type="project" value="InterPro"/>
</dbReference>
<evidence type="ECO:0000256" key="7">
    <source>
        <dbReference type="ARBA" id="ARBA00022989"/>
    </source>
</evidence>
<feature type="transmembrane region" description="Helical" evidence="10">
    <location>
        <begin position="25"/>
        <end position="43"/>
    </location>
</feature>
<accession>A0A6F9D7J1</accession>
<evidence type="ECO:0000256" key="5">
    <source>
        <dbReference type="ARBA" id="ARBA00022692"/>
    </source>
</evidence>
<evidence type="ECO:0000256" key="4">
    <source>
        <dbReference type="ARBA" id="ARBA00022679"/>
    </source>
</evidence>
<reference evidence="11" key="1">
    <citation type="submission" date="2020-04" db="EMBL/GenBank/DDBJ databases">
        <authorList>
            <person name="Neveu A P."/>
        </authorList>
    </citation>
    <scope>NUCLEOTIDE SEQUENCE</scope>
    <source>
        <tissue evidence="11">Whole embryo</tissue>
    </source>
</reference>
<proteinExistence type="evidence at transcript level"/>
<dbReference type="PANTHER" id="PTHR11214">
    <property type="entry name" value="BETA-1,3-N-ACETYLGLUCOSAMINYLTRANSFERASE"/>
    <property type="match status" value="1"/>
</dbReference>
<comment type="similarity">
    <text evidence="2 10">Belongs to the glycosyltransferase 31 family.</text>
</comment>
<dbReference type="Pfam" id="PF01762">
    <property type="entry name" value="Galactosyl_T"/>
    <property type="match status" value="1"/>
</dbReference>
<dbReference type="Gene3D" id="3.90.550.50">
    <property type="match status" value="1"/>
</dbReference>
<name>A0A6F9D7J1_9ASCI</name>
<keyword evidence="6 10" id="KW-0735">Signal-anchor</keyword>
<evidence type="ECO:0000256" key="8">
    <source>
        <dbReference type="ARBA" id="ARBA00023034"/>
    </source>
</evidence>
<keyword evidence="9 10" id="KW-0472">Membrane</keyword>
<evidence type="ECO:0000313" key="11">
    <source>
        <dbReference type="EMBL" id="CAB3224881.1"/>
    </source>
</evidence>
<gene>
    <name evidence="11" type="primary">B3gnt5-001</name>
</gene>
<evidence type="ECO:0000256" key="9">
    <source>
        <dbReference type="ARBA" id="ARBA00023136"/>
    </source>
</evidence>
<keyword evidence="5 10" id="KW-0812">Transmembrane</keyword>
<evidence type="ECO:0000256" key="2">
    <source>
        <dbReference type="ARBA" id="ARBA00008661"/>
    </source>
</evidence>
<dbReference type="GO" id="GO:0000139">
    <property type="term" value="C:Golgi membrane"/>
    <property type="evidence" value="ECO:0007669"/>
    <property type="project" value="UniProtKB-SubCell"/>
</dbReference>
<keyword evidence="8 10" id="KW-0333">Golgi apparatus</keyword>
<protein>
    <recommendedName>
        <fullName evidence="10">Hexosyltransferase</fullName>
        <ecNumber evidence="10">2.4.1.-</ecNumber>
    </recommendedName>
</protein>
<evidence type="ECO:0000256" key="3">
    <source>
        <dbReference type="ARBA" id="ARBA00022676"/>
    </source>
</evidence>
<evidence type="ECO:0000256" key="10">
    <source>
        <dbReference type="RuleBase" id="RU363063"/>
    </source>
</evidence>
<dbReference type="EMBL" id="LR783237">
    <property type="protein sequence ID" value="CAB3224881.1"/>
    <property type="molecule type" value="mRNA"/>
</dbReference>
<keyword evidence="4 11" id="KW-0808">Transferase</keyword>
<evidence type="ECO:0000256" key="1">
    <source>
        <dbReference type="ARBA" id="ARBA00004323"/>
    </source>
</evidence>
<sequence>MTGNNKIMQASGIVHRHRKRPLRPYMIFFIGSVVATIVFIAIAESPRFHLVLSKPIVRDEISAVACSTRSVEAADRNGTSSNGSSSIPDNCVNVTAKAKILQSNNTEADTTNTNTTVVPATATSTTKPIQIIQAPKNSGIRKFEANLNGGDIRPDYGELPPHFRKILTPEKIIKNYTLRPRTIEDSKEFYFMIFMVKSTCARQDRRENVRKTWGAITSINGNRFGVVFLVGKSVNEEQQKALTAENEKYGDILQSDVGDGYRELPDKVLSGYQWVHYGKPNISDFYGFTDDDCMINLPRTFDYFMSNRKAFLTSGTIYCGFIYNPRAGPIRGASKYSIANNLFPNKFYPPFCHGGMSVLAKPLLSDLYRMAEMTNRSGFHLEDVYISAILRTKLGRGQKNIKPINHVGTKSVFKYQLGPFSWHLGLSRDVFVRVWKIVFNMMTVTWETATHTGFWHTAKTLKATARSDVIVTGDENIAQYFKENFATVNR</sequence>
<keyword evidence="7 10" id="KW-1133">Transmembrane helix</keyword>